<dbReference type="Gene3D" id="3.90.660.10">
    <property type="match status" value="1"/>
</dbReference>
<proteinExistence type="predicted"/>
<evidence type="ECO:0000259" key="1">
    <source>
        <dbReference type="Pfam" id="PF01593"/>
    </source>
</evidence>
<organism evidence="2">
    <name type="scientific">Photinus pyralis</name>
    <name type="common">Common eastern firefly</name>
    <name type="synonym">Lampyris pyralis</name>
    <dbReference type="NCBI Taxonomy" id="7054"/>
    <lineage>
        <taxon>Eukaryota</taxon>
        <taxon>Metazoa</taxon>
        <taxon>Ecdysozoa</taxon>
        <taxon>Arthropoda</taxon>
        <taxon>Hexapoda</taxon>
        <taxon>Insecta</taxon>
        <taxon>Pterygota</taxon>
        <taxon>Neoptera</taxon>
        <taxon>Endopterygota</taxon>
        <taxon>Coleoptera</taxon>
        <taxon>Polyphaga</taxon>
        <taxon>Elateriformia</taxon>
        <taxon>Elateroidea</taxon>
        <taxon>Lampyridae</taxon>
        <taxon>Lampyrinae</taxon>
        <taxon>Photinus</taxon>
    </lineage>
</organism>
<dbReference type="InterPro" id="IPR050281">
    <property type="entry name" value="Flavin_monoamine_oxidase"/>
</dbReference>
<name>A0A1Y1L7T9_PHOPY</name>
<dbReference type="GO" id="GO:0046592">
    <property type="term" value="F:polyamine oxidase activity"/>
    <property type="evidence" value="ECO:0007669"/>
    <property type="project" value="TreeGrafter"/>
</dbReference>
<dbReference type="InterPro" id="IPR036188">
    <property type="entry name" value="FAD/NAD-bd_sf"/>
</dbReference>
<accession>A0A1Y1L7T9</accession>
<dbReference type="InterPro" id="IPR002937">
    <property type="entry name" value="Amino_oxidase"/>
</dbReference>
<dbReference type="EMBL" id="GEZM01068153">
    <property type="protein sequence ID" value="JAV67137.1"/>
    <property type="molecule type" value="Transcribed_RNA"/>
</dbReference>
<evidence type="ECO:0000313" key="2">
    <source>
        <dbReference type="EMBL" id="JAV67137.1"/>
    </source>
</evidence>
<feature type="domain" description="Amine oxidase" evidence="1">
    <location>
        <begin position="19"/>
        <end position="456"/>
    </location>
</feature>
<sequence>MSIIGRNNPSVIIIGAGAAGIAAASRLYANGFEDITILEAGSRIGGRIHSVPFEGSYIDLGAQWCHGEKKNVVYELVNGLGILKEEDLSPKLYHSSSKVIEEAFQRRFLAVADDLDGAESLAQRIVERFQREVWEDEELVGECLEWLRKSALSYDGAFSWLNVSGCEDFEECEGEGHLSWNGLGYKTILKVLMSKFPDALESKLLLGKEVYQITWGDQVVVSCLDGTTYSADHVIVTPSLGVLKKCHKTLFHPELPLEKVIAIETLGFDAVGKIFLHFPNKWWDQNFTNINFVWSESDLKKSAEEFPCENFSVTQFQKGRSWVTGIFAIHTVLGSPNLLLAWASGEFVPEIETRTDQEIISGIEYVLHKFLGKRHSPDAIIRERWYSHPHFYGTYSFQTVKSQKLGRSQASVLSQPLLSAGEKPRVLFAGEATHAKYYSTVHGAIETGHREADRLIDFCK</sequence>
<dbReference type="SUPFAM" id="SSF51905">
    <property type="entry name" value="FAD/NAD(P)-binding domain"/>
    <property type="match status" value="1"/>
</dbReference>
<protein>
    <recommendedName>
        <fullName evidence="1">Amine oxidase domain-containing protein</fullName>
    </recommendedName>
</protein>
<reference evidence="2" key="1">
    <citation type="journal article" date="2016" name="Sci. Rep.">
        <title>Molecular characterization of firefly nuptial gifts: a multi-omics approach sheds light on postcopulatory sexual selection.</title>
        <authorList>
            <person name="Al-Wathiqui N."/>
            <person name="Fallon T.R."/>
            <person name="South A."/>
            <person name="Weng J.K."/>
            <person name="Lewis S.M."/>
        </authorList>
    </citation>
    <scope>NUCLEOTIDE SEQUENCE</scope>
</reference>
<dbReference type="Pfam" id="PF01593">
    <property type="entry name" value="Amino_oxidase"/>
    <property type="match status" value="1"/>
</dbReference>
<dbReference type="PANTHER" id="PTHR10742:SF398">
    <property type="entry name" value="AMINE OXIDASE DOMAIN-CONTAINING PROTEIN-RELATED"/>
    <property type="match status" value="1"/>
</dbReference>
<dbReference type="SUPFAM" id="SSF54373">
    <property type="entry name" value="FAD-linked reductases, C-terminal domain"/>
    <property type="match status" value="1"/>
</dbReference>
<dbReference type="Gene3D" id="3.50.50.60">
    <property type="entry name" value="FAD/NAD(P)-binding domain"/>
    <property type="match status" value="1"/>
</dbReference>
<dbReference type="PANTHER" id="PTHR10742">
    <property type="entry name" value="FLAVIN MONOAMINE OXIDASE"/>
    <property type="match status" value="1"/>
</dbReference>
<dbReference type="AlphaFoldDB" id="A0A1Y1L7T9"/>